<protein>
    <recommendedName>
        <fullName evidence="4">Ig-like domain-containing protein</fullName>
    </recommendedName>
</protein>
<reference evidence="5" key="1">
    <citation type="submission" date="2025-08" db="UniProtKB">
        <authorList>
            <consortium name="Ensembl"/>
        </authorList>
    </citation>
    <scope>IDENTIFICATION</scope>
</reference>
<evidence type="ECO:0000256" key="3">
    <source>
        <dbReference type="ARBA" id="ARBA00023136"/>
    </source>
</evidence>
<dbReference type="AlphaFoldDB" id="A0A8C3RU03"/>
<evidence type="ECO:0000313" key="6">
    <source>
        <dbReference type="Proteomes" id="UP000694403"/>
    </source>
</evidence>
<dbReference type="InterPro" id="IPR050671">
    <property type="entry name" value="CD300_family_receptors"/>
</dbReference>
<keyword evidence="2" id="KW-0812">Transmembrane</keyword>
<dbReference type="InterPro" id="IPR013783">
    <property type="entry name" value="Ig-like_fold"/>
</dbReference>
<keyword evidence="6" id="KW-1185">Reference proteome</keyword>
<dbReference type="GO" id="GO:0004888">
    <property type="term" value="F:transmembrane signaling receptor activity"/>
    <property type="evidence" value="ECO:0007669"/>
    <property type="project" value="TreeGrafter"/>
</dbReference>
<dbReference type="InterPro" id="IPR007110">
    <property type="entry name" value="Ig-like_dom"/>
</dbReference>
<organism evidence="5 6">
    <name type="scientific">Chelydra serpentina</name>
    <name type="common">Snapping turtle</name>
    <name type="synonym">Testudo serpentina</name>
    <dbReference type="NCBI Taxonomy" id="8475"/>
    <lineage>
        <taxon>Eukaryota</taxon>
        <taxon>Metazoa</taxon>
        <taxon>Chordata</taxon>
        <taxon>Craniata</taxon>
        <taxon>Vertebrata</taxon>
        <taxon>Euteleostomi</taxon>
        <taxon>Archelosauria</taxon>
        <taxon>Testudinata</taxon>
        <taxon>Testudines</taxon>
        <taxon>Cryptodira</taxon>
        <taxon>Durocryptodira</taxon>
        <taxon>Americhelydia</taxon>
        <taxon>Chelydroidea</taxon>
        <taxon>Chelydridae</taxon>
        <taxon>Chelydra</taxon>
    </lineage>
</organism>
<name>A0A8C3RU03_CHESE</name>
<evidence type="ECO:0000256" key="2">
    <source>
        <dbReference type="ARBA" id="ARBA00022692"/>
    </source>
</evidence>
<evidence type="ECO:0000259" key="4">
    <source>
        <dbReference type="PROSITE" id="PS50835"/>
    </source>
</evidence>
<feature type="domain" description="Ig-like" evidence="4">
    <location>
        <begin position="13"/>
        <end position="119"/>
    </location>
</feature>
<evidence type="ECO:0000313" key="5">
    <source>
        <dbReference type="Ensembl" id="ENSCSRP00000004689.1"/>
    </source>
</evidence>
<comment type="subcellular location">
    <subcellularLocation>
        <location evidence="1">Membrane</location>
    </subcellularLocation>
</comment>
<keyword evidence="3" id="KW-0472">Membrane</keyword>
<dbReference type="PANTHER" id="PTHR11860">
    <property type="entry name" value="POLYMERIC-IMMUNOGLOBULIN RECEPTOR"/>
    <property type="match status" value="1"/>
</dbReference>
<accession>A0A8C3RU03</accession>
<dbReference type="Pfam" id="PF07686">
    <property type="entry name" value="V-set"/>
    <property type="match status" value="1"/>
</dbReference>
<proteinExistence type="predicted"/>
<dbReference type="SUPFAM" id="SSF48726">
    <property type="entry name" value="Immunoglobulin"/>
    <property type="match status" value="1"/>
</dbReference>
<sequence length="192" mass="22219">VEFRSTGMSWCAPSLWSDREKTAMEGTSTTITCSYDRQRYIFNRKYWCHGGSRSSCDILGDTENFVKSEYKRRLLLLDNKRGDFLVTMHQLVEDDSGIYWCGIQRPYADIMTAVKLTVTEGKDSLYIVMSHEIHYTARMTPKQEQSFSVWLSTSIARGTLQLYRNIIIVCIPDQSPLVLCTVQIHRKRQSLP</sequence>
<dbReference type="PROSITE" id="PS50835">
    <property type="entry name" value="IG_LIKE"/>
    <property type="match status" value="1"/>
</dbReference>
<dbReference type="SMART" id="SM00409">
    <property type="entry name" value="IG"/>
    <property type="match status" value="1"/>
</dbReference>
<reference evidence="5" key="2">
    <citation type="submission" date="2025-09" db="UniProtKB">
        <authorList>
            <consortium name="Ensembl"/>
        </authorList>
    </citation>
    <scope>IDENTIFICATION</scope>
</reference>
<dbReference type="GO" id="GO:0005886">
    <property type="term" value="C:plasma membrane"/>
    <property type="evidence" value="ECO:0007669"/>
    <property type="project" value="TreeGrafter"/>
</dbReference>
<dbReference type="InterPro" id="IPR036179">
    <property type="entry name" value="Ig-like_dom_sf"/>
</dbReference>
<dbReference type="PANTHER" id="PTHR11860:SF96">
    <property type="match status" value="1"/>
</dbReference>
<dbReference type="Ensembl" id="ENSCSRT00000004840.1">
    <property type="protein sequence ID" value="ENSCSRP00000004689.1"/>
    <property type="gene ID" value="ENSCSRG00000003554.1"/>
</dbReference>
<dbReference type="Gene3D" id="2.60.40.10">
    <property type="entry name" value="Immunoglobulins"/>
    <property type="match status" value="1"/>
</dbReference>
<dbReference type="Proteomes" id="UP000694403">
    <property type="component" value="Unplaced"/>
</dbReference>
<dbReference type="InterPro" id="IPR013106">
    <property type="entry name" value="Ig_V-set"/>
</dbReference>
<evidence type="ECO:0000256" key="1">
    <source>
        <dbReference type="ARBA" id="ARBA00004370"/>
    </source>
</evidence>
<dbReference type="InterPro" id="IPR003599">
    <property type="entry name" value="Ig_sub"/>
</dbReference>